<evidence type="ECO:0000313" key="2">
    <source>
        <dbReference type="EMBL" id="CAI2379118.1"/>
    </source>
</evidence>
<feature type="region of interest" description="Disordered" evidence="1">
    <location>
        <begin position="365"/>
        <end position="391"/>
    </location>
</feature>
<reference evidence="2" key="1">
    <citation type="submission" date="2023-07" db="EMBL/GenBank/DDBJ databases">
        <authorList>
            <consortium name="AG Swart"/>
            <person name="Singh M."/>
            <person name="Singh A."/>
            <person name="Seah K."/>
            <person name="Emmerich C."/>
        </authorList>
    </citation>
    <scope>NUCLEOTIDE SEQUENCE</scope>
    <source>
        <strain evidence="2">DP1</strain>
    </source>
</reference>
<name>A0AAD2D4D9_EUPCR</name>
<dbReference type="Gene3D" id="3.40.850.10">
    <property type="entry name" value="Kinesin motor domain"/>
    <property type="match status" value="1"/>
</dbReference>
<evidence type="ECO:0000256" key="1">
    <source>
        <dbReference type="SAM" id="MobiDB-lite"/>
    </source>
</evidence>
<dbReference type="InterPro" id="IPR036961">
    <property type="entry name" value="Kinesin_motor_dom_sf"/>
</dbReference>
<dbReference type="InterPro" id="IPR027417">
    <property type="entry name" value="P-loop_NTPase"/>
</dbReference>
<dbReference type="EMBL" id="CAMPGE010020939">
    <property type="protein sequence ID" value="CAI2379118.1"/>
    <property type="molecule type" value="Genomic_DNA"/>
</dbReference>
<dbReference type="SUPFAM" id="SSF52540">
    <property type="entry name" value="P-loop containing nucleoside triphosphate hydrolases"/>
    <property type="match status" value="1"/>
</dbReference>
<dbReference type="AlphaFoldDB" id="A0AAD2D4D9"/>
<feature type="compositionally biased region" description="Basic residues" evidence="1">
    <location>
        <begin position="813"/>
        <end position="844"/>
    </location>
</feature>
<feature type="region of interest" description="Disordered" evidence="1">
    <location>
        <begin position="499"/>
        <end position="529"/>
    </location>
</feature>
<feature type="compositionally biased region" description="Basic and acidic residues" evidence="1">
    <location>
        <begin position="802"/>
        <end position="812"/>
    </location>
</feature>
<feature type="region of interest" description="Disordered" evidence="1">
    <location>
        <begin position="799"/>
        <end position="847"/>
    </location>
</feature>
<evidence type="ECO:0008006" key="4">
    <source>
        <dbReference type="Google" id="ProtNLM"/>
    </source>
</evidence>
<gene>
    <name evidence="2" type="ORF">ECRASSUSDP1_LOCUS20527</name>
</gene>
<dbReference type="Proteomes" id="UP001295684">
    <property type="component" value="Unassembled WGS sequence"/>
</dbReference>
<sequence>MSGKNSLLTKNVFVHISSVAEESGKRGKAITVPCISILNSSSVALYSQYNELYKKYSYERNSEFGRNLGRDFSCRGRIFDHKDSDIAVISEIVEQVREKVTVEKENMCFVGFGENAFGKSLIMGTLPCFSDNEHNIGFYTLVTLFYQIDQERSRGMNTYLKIKASEVFEDQIIDLVKGQYKEARAECSYATAEDINDAVATLQAIYTIRAKYIEQLENESYDTACSQSHLVVELNIDGGSRSGVVSIIDSVGFDSIGCSKGFTSTSYSPKDNSSEPEICTNQNEYFMYSLKNLLYELCADGNQMTVNMIGLVNSSMDCFQETLVTLELLDRFASADFDLDESLMFVDENCNTVFVPHFSLNGSNSDPYRPKQHRSPFEPISSPNEGSQRDKYKKIQISYLEDRFEDKSIIRGFKNPHRASGISNSYSQDSVISGELKRTIKKEIEGEVDKLMSKFCTKEELKDICQENNHPNIRKSVAKRQRNEIQHFTDELIDKINTKLSQRDDSSESEISDAKGGTYMNNHKDSNNTSSILFSKKHIMRSHPRFEKNNMSKLALKESVQNLSPISKGSNQDIVRQDWNELSKVEEKEDTPFARDIVMDQSDAEKQPISEQSSLSTVKKDIPDIKGEINIINNLKESLPSEFVKSFSSKYESHSQKDESFEEVKQTEEPGLSIHESSRAFEKRTKETINETAEDDVIDVEMIRVATGNSGKKQKKRKIDKQFKNEGIKIIQDSLKKAENVFGDLLTMLLGNGAETVRGRSKKRGRRSASLFACFGSKSRRKLPTEEPTETLQLNRVNSTLNDDHTLLDTKEKKKKSKKDKKKSRKDKSKSKGKNKNKSKKKKKKIEEEKDNTLEILQKTQRIPVIKKSRKLEGSQVIDLNSTFKKPDLFPHSRNKESGEETQFKTEGYESTPKDSLTKKFINKGLIDTVDLTKQTPRMAETGGQVQFSSLTKLKSVKHFKLTPRGNLHTDDKANGLKSSQDSAKVNLKTERDPRQGLFDFT</sequence>
<accession>A0AAD2D4D9</accession>
<feature type="region of interest" description="Disordered" evidence="1">
    <location>
        <begin position="963"/>
        <end position="1002"/>
    </location>
</feature>
<proteinExistence type="predicted"/>
<evidence type="ECO:0000313" key="3">
    <source>
        <dbReference type="Proteomes" id="UP001295684"/>
    </source>
</evidence>
<feature type="region of interest" description="Disordered" evidence="1">
    <location>
        <begin position="888"/>
        <end position="913"/>
    </location>
</feature>
<organism evidence="2 3">
    <name type="scientific">Euplotes crassus</name>
    <dbReference type="NCBI Taxonomy" id="5936"/>
    <lineage>
        <taxon>Eukaryota</taxon>
        <taxon>Sar</taxon>
        <taxon>Alveolata</taxon>
        <taxon>Ciliophora</taxon>
        <taxon>Intramacronucleata</taxon>
        <taxon>Spirotrichea</taxon>
        <taxon>Hypotrichia</taxon>
        <taxon>Euplotida</taxon>
        <taxon>Euplotidae</taxon>
        <taxon>Moneuplotes</taxon>
    </lineage>
</organism>
<keyword evidence="3" id="KW-1185">Reference proteome</keyword>
<protein>
    <recommendedName>
        <fullName evidence="4">Kinesin motor domain-containing protein</fullName>
    </recommendedName>
</protein>
<comment type="caution">
    <text evidence="2">The sequence shown here is derived from an EMBL/GenBank/DDBJ whole genome shotgun (WGS) entry which is preliminary data.</text>
</comment>